<evidence type="ECO:0000259" key="2">
    <source>
        <dbReference type="PROSITE" id="PS51898"/>
    </source>
</evidence>
<evidence type="ECO:0000256" key="1">
    <source>
        <dbReference type="ARBA" id="ARBA00023172"/>
    </source>
</evidence>
<keyword evidence="4" id="KW-1185">Reference proteome</keyword>
<dbReference type="Proteomes" id="UP001149090">
    <property type="component" value="Unassembled WGS sequence"/>
</dbReference>
<dbReference type="GO" id="GO:0006310">
    <property type="term" value="P:DNA recombination"/>
    <property type="evidence" value="ECO:0007669"/>
    <property type="project" value="UniProtKB-KW"/>
</dbReference>
<dbReference type="GO" id="GO:0015074">
    <property type="term" value="P:DNA integration"/>
    <property type="evidence" value="ECO:0007669"/>
    <property type="project" value="InterPro"/>
</dbReference>
<organism evidence="3 4">
    <name type="scientific">Anaeramoeba ignava</name>
    <name type="common">Anaerobic marine amoeba</name>
    <dbReference type="NCBI Taxonomy" id="1746090"/>
    <lineage>
        <taxon>Eukaryota</taxon>
        <taxon>Metamonada</taxon>
        <taxon>Anaeramoebidae</taxon>
        <taxon>Anaeramoeba</taxon>
    </lineage>
</organism>
<dbReference type="EMBL" id="JAPDFW010000059">
    <property type="protein sequence ID" value="KAJ5076719.1"/>
    <property type="molecule type" value="Genomic_DNA"/>
</dbReference>
<reference evidence="3" key="1">
    <citation type="submission" date="2022-10" db="EMBL/GenBank/DDBJ databases">
        <title>Novel sulphate-reducing endosymbionts in the free-living metamonad Anaeramoeba.</title>
        <authorList>
            <person name="Jerlstrom-Hultqvist J."/>
            <person name="Cepicka I."/>
            <person name="Gallot-Lavallee L."/>
            <person name="Salas-Leiva D."/>
            <person name="Curtis B.A."/>
            <person name="Zahonova K."/>
            <person name="Pipaliya S."/>
            <person name="Dacks J."/>
            <person name="Roger A.J."/>
        </authorList>
    </citation>
    <scope>NUCLEOTIDE SEQUENCE</scope>
    <source>
        <strain evidence="3">BMAN</strain>
    </source>
</reference>
<dbReference type="PANTHER" id="PTHR21446">
    <property type="entry name" value="DUF3504 DOMAIN-CONTAINING PROTEIN"/>
    <property type="match status" value="1"/>
</dbReference>
<dbReference type="SUPFAM" id="SSF56349">
    <property type="entry name" value="DNA breaking-rejoining enzymes"/>
    <property type="match status" value="1"/>
</dbReference>
<comment type="caution">
    <text evidence="3">The sequence shown here is derived from an EMBL/GenBank/DDBJ whole genome shotgun (WGS) entry which is preliminary data.</text>
</comment>
<accession>A0A9Q0RE26</accession>
<dbReference type="GO" id="GO:0003677">
    <property type="term" value="F:DNA binding"/>
    <property type="evidence" value="ECO:0007669"/>
    <property type="project" value="InterPro"/>
</dbReference>
<dbReference type="AlphaFoldDB" id="A0A9Q0RE26"/>
<keyword evidence="1" id="KW-0233">DNA recombination</keyword>
<name>A0A9Q0RE26_ANAIG</name>
<dbReference type="InterPro" id="IPR052787">
    <property type="entry name" value="MAVS"/>
</dbReference>
<dbReference type="PROSITE" id="PS51898">
    <property type="entry name" value="TYR_RECOMBINASE"/>
    <property type="match status" value="1"/>
</dbReference>
<sequence>MRNFEPISEAEIQAKALASTPTATRESTRYAMRLWENYCQVLSISSDFLDHSIADLNHHLSSCILQAKRLDNSEFHANTIYYIVAAWNRVYEEESVEKQQPVLSFLRSSQFIQFQKVVDEKIRRLAEKGKSEVEHTMGLTREEFDKCLQSCDIDTPRGLTMKLLLLLGKFCAFRGGVYHKLKMKHFTLKRDQNQTPYYEIKQYIMKNRQRGLKQKNEKAQINFIYNNETIQLIALYLDKRSSNTNKRFFLGINQSKNARTWYTNSPISYHNLNKMFKKHVHSNEINKQISLHSLRVSSIQC</sequence>
<dbReference type="InterPro" id="IPR013762">
    <property type="entry name" value="Integrase-like_cat_sf"/>
</dbReference>
<feature type="domain" description="Tyr recombinase" evidence="2">
    <location>
        <begin position="134"/>
        <end position="301"/>
    </location>
</feature>
<protein>
    <recommendedName>
        <fullName evidence="2">Tyr recombinase domain-containing protein</fullName>
    </recommendedName>
</protein>
<evidence type="ECO:0000313" key="4">
    <source>
        <dbReference type="Proteomes" id="UP001149090"/>
    </source>
</evidence>
<gene>
    <name evidence="3" type="ORF">M0811_00036</name>
</gene>
<dbReference type="InterPro" id="IPR011010">
    <property type="entry name" value="DNA_brk_join_enz"/>
</dbReference>
<dbReference type="PANTHER" id="PTHR21446:SF12">
    <property type="entry name" value="POTASSIUM CHANNEL TETRAMERIZATION DOMAIN CONTAINING 1"/>
    <property type="match status" value="1"/>
</dbReference>
<evidence type="ECO:0000313" key="3">
    <source>
        <dbReference type="EMBL" id="KAJ5076719.1"/>
    </source>
</evidence>
<dbReference type="InterPro" id="IPR002104">
    <property type="entry name" value="Integrase_catalytic"/>
</dbReference>
<dbReference type="Gene3D" id="1.10.443.10">
    <property type="entry name" value="Intergrase catalytic core"/>
    <property type="match status" value="1"/>
</dbReference>
<proteinExistence type="predicted"/>